<protein>
    <submittedName>
        <fullName evidence="3">Unannotated protein</fullName>
    </submittedName>
</protein>
<dbReference type="InterPro" id="IPR043502">
    <property type="entry name" value="DNA/RNA_pol_sf"/>
</dbReference>
<accession>A0A6J6PNH7</accession>
<dbReference type="EMBL" id="CAEZXP010000003">
    <property type="protein sequence ID" value="CAB4698028.1"/>
    <property type="molecule type" value="Genomic_DNA"/>
</dbReference>
<evidence type="ECO:0000313" key="3">
    <source>
        <dbReference type="EMBL" id="CAB4698028.1"/>
    </source>
</evidence>
<evidence type="ECO:0000256" key="1">
    <source>
        <dbReference type="ARBA" id="ARBA00022763"/>
    </source>
</evidence>
<dbReference type="PANTHER" id="PTHR35369:SF2">
    <property type="entry name" value="BLR3025 PROTEIN"/>
    <property type="match status" value="1"/>
</dbReference>
<dbReference type="GO" id="GO:0006281">
    <property type="term" value="P:DNA repair"/>
    <property type="evidence" value="ECO:0007669"/>
    <property type="project" value="InterPro"/>
</dbReference>
<dbReference type="Gene3D" id="3.30.70.270">
    <property type="match status" value="1"/>
</dbReference>
<dbReference type="GO" id="GO:0003684">
    <property type="term" value="F:damaged DNA binding"/>
    <property type="evidence" value="ECO:0007669"/>
    <property type="project" value="InterPro"/>
</dbReference>
<evidence type="ECO:0000259" key="2">
    <source>
        <dbReference type="PROSITE" id="PS50173"/>
    </source>
</evidence>
<dbReference type="AlphaFoldDB" id="A0A6J6PNH7"/>
<dbReference type="Pfam" id="PF11799">
    <property type="entry name" value="IMS_C"/>
    <property type="match status" value="1"/>
</dbReference>
<dbReference type="PROSITE" id="PS50173">
    <property type="entry name" value="UMUC"/>
    <property type="match status" value="1"/>
</dbReference>
<name>A0A6J6PNH7_9ZZZZ</name>
<dbReference type="PANTHER" id="PTHR35369">
    <property type="entry name" value="BLR3025 PROTEIN-RELATED"/>
    <property type="match status" value="1"/>
</dbReference>
<organism evidence="3">
    <name type="scientific">freshwater metagenome</name>
    <dbReference type="NCBI Taxonomy" id="449393"/>
    <lineage>
        <taxon>unclassified sequences</taxon>
        <taxon>metagenomes</taxon>
        <taxon>ecological metagenomes</taxon>
    </lineage>
</organism>
<dbReference type="InterPro" id="IPR050356">
    <property type="entry name" value="SulA_CellDiv_inhibitor"/>
</dbReference>
<feature type="domain" description="UmuC" evidence="2">
    <location>
        <begin position="2"/>
        <end position="178"/>
    </location>
</feature>
<reference evidence="3" key="1">
    <citation type="submission" date="2020-05" db="EMBL/GenBank/DDBJ databases">
        <authorList>
            <person name="Chiriac C."/>
            <person name="Salcher M."/>
            <person name="Ghai R."/>
            <person name="Kavagutti S V."/>
        </authorList>
    </citation>
    <scope>NUCLEOTIDE SEQUENCE</scope>
</reference>
<gene>
    <name evidence="3" type="ORF">UFOPK2399_01156</name>
</gene>
<sequence>MIAAIVIPAFDLGAALRRRPGVELGPAALGPEPGSEPLLGSVTPAAAAKGVRPGMRLGEALALVPELVLVERDPAAVEQAWEGVLRRLEDAGIAVESVEPGTVLFETNGVERLYGGLEPALKRALAVIGPLWPARAGAAERRFAALAAAGVARAGQALIVSDERTRSFLAPLPLTLLPLERTRYEELEELGVRTIGQLAGLPGGAVAERLGPDGQRAWSLARGEHDGRVTPRKAVEPLAETLEFPEAVGNELTLRRGLSALVDRLLARPEREGRPPRKLAIWVRLAGGGSWRRTVTLREATADPARLRAALGPKLGEISAPVLKLRLEIVSLAEHTGEQLELVQLEGDALKGRLREGLRQVRAAVGSGGISTVVEVAPWSRIPEARALLIPREE</sequence>
<dbReference type="Gene3D" id="3.40.1170.60">
    <property type="match status" value="1"/>
</dbReference>
<dbReference type="InterPro" id="IPR017961">
    <property type="entry name" value="DNA_pol_Y-fam_little_finger"/>
</dbReference>
<dbReference type="Gene3D" id="1.10.150.20">
    <property type="entry name" value="5' to 3' exonuclease, C-terminal subdomain"/>
    <property type="match status" value="1"/>
</dbReference>
<proteinExistence type="predicted"/>
<keyword evidence="1" id="KW-0227">DNA damage</keyword>
<dbReference type="SUPFAM" id="SSF56672">
    <property type="entry name" value="DNA/RNA polymerases"/>
    <property type="match status" value="1"/>
</dbReference>
<dbReference type="Pfam" id="PF00817">
    <property type="entry name" value="IMS"/>
    <property type="match status" value="1"/>
</dbReference>
<dbReference type="InterPro" id="IPR043128">
    <property type="entry name" value="Rev_trsase/Diguanyl_cyclase"/>
</dbReference>
<dbReference type="InterPro" id="IPR001126">
    <property type="entry name" value="UmuC"/>
</dbReference>